<gene>
    <name evidence="4" type="primary">prlB</name>
</gene>
<evidence type="ECO:0000313" key="4">
    <source>
        <dbReference type="EMBL" id="AGC24256.1"/>
    </source>
</evidence>
<evidence type="ECO:0000256" key="2">
    <source>
        <dbReference type="ARBA" id="ARBA00022801"/>
    </source>
</evidence>
<protein>
    <submittedName>
        <fullName evidence="4">PrlB</fullName>
    </submittedName>
</protein>
<evidence type="ECO:0000256" key="1">
    <source>
        <dbReference type="ARBA" id="ARBA00001946"/>
    </source>
</evidence>
<dbReference type="PANTHER" id="PTHR11839:SF18">
    <property type="entry name" value="NUDIX HYDROLASE DOMAIN-CONTAINING PROTEIN"/>
    <property type="match status" value="1"/>
</dbReference>
<dbReference type="AlphaFoldDB" id="L7SU49"/>
<dbReference type="GO" id="GO:0019693">
    <property type="term" value="P:ribose phosphate metabolic process"/>
    <property type="evidence" value="ECO:0007669"/>
    <property type="project" value="TreeGrafter"/>
</dbReference>
<reference evidence="4" key="1">
    <citation type="submission" date="2012-07" db="EMBL/GenBank/DDBJ databases">
        <title>Isolation and Characterization of the Pyralomicin Biosynthetic Gene Cluster from Nonomuraea spiralis IMC A-0156.</title>
        <authorList>
            <person name="Flatt P.M."/>
            <person name="Wu X."/>
            <person name="Walters M."/>
            <person name="Perry S."/>
            <person name="Mahmud T."/>
        </authorList>
    </citation>
    <scope>NUCLEOTIDE SEQUENCE</scope>
    <source>
        <strain evidence="4">IMC A-0156</strain>
    </source>
</reference>
<proteinExistence type="predicted"/>
<dbReference type="SUPFAM" id="SSF55811">
    <property type="entry name" value="Nudix"/>
    <property type="match status" value="1"/>
</dbReference>
<dbReference type="PROSITE" id="PS51462">
    <property type="entry name" value="NUDIX"/>
    <property type="match status" value="1"/>
</dbReference>
<dbReference type="InterPro" id="IPR015797">
    <property type="entry name" value="NUDIX_hydrolase-like_dom_sf"/>
</dbReference>
<dbReference type="GO" id="GO:0006753">
    <property type="term" value="P:nucleoside phosphate metabolic process"/>
    <property type="evidence" value="ECO:0007669"/>
    <property type="project" value="TreeGrafter"/>
</dbReference>
<dbReference type="EMBL" id="JX424761">
    <property type="protein sequence ID" value="AGC24256.1"/>
    <property type="molecule type" value="Genomic_DNA"/>
</dbReference>
<sequence>MLRSRLMYRNAWMSVREDDVELPDGSVGLYGVVDKQDFALIIPAENDGFHIVEQFRYPVADRCWEFPQGSWPAHAPGEPGPGRSLPAEAVRLAAMELREETGLSASSFTHLGRVHAAHGYSSQGCHVFLAEGLTRGRPQREATEADMRQLWVSESDLDDMVATGRFVDAMSLAALALLGRARRAR</sequence>
<dbReference type="GO" id="GO:0016787">
    <property type="term" value="F:hydrolase activity"/>
    <property type="evidence" value="ECO:0007669"/>
    <property type="project" value="UniProtKB-KW"/>
</dbReference>
<accession>L7SU49</accession>
<evidence type="ECO:0000259" key="3">
    <source>
        <dbReference type="PROSITE" id="PS51462"/>
    </source>
</evidence>
<comment type="cofactor">
    <cofactor evidence="1">
        <name>Mg(2+)</name>
        <dbReference type="ChEBI" id="CHEBI:18420"/>
    </cofactor>
</comment>
<dbReference type="GO" id="GO:0005829">
    <property type="term" value="C:cytosol"/>
    <property type="evidence" value="ECO:0007669"/>
    <property type="project" value="TreeGrafter"/>
</dbReference>
<dbReference type="InterPro" id="IPR000086">
    <property type="entry name" value="NUDIX_hydrolase_dom"/>
</dbReference>
<dbReference type="Gene3D" id="3.90.79.10">
    <property type="entry name" value="Nucleoside Triphosphate Pyrophosphohydrolase"/>
    <property type="match status" value="1"/>
</dbReference>
<feature type="domain" description="Nudix hydrolase" evidence="3">
    <location>
        <begin position="34"/>
        <end position="174"/>
    </location>
</feature>
<dbReference type="PANTHER" id="PTHR11839">
    <property type="entry name" value="UDP/ADP-SUGAR PYROPHOSPHATASE"/>
    <property type="match status" value="1"/>
</dbReference>
<name>L7SU49_9ACTN</name>
<keyword evidence="2" id="KW-0378">Hydrolase</keyword>
<organism evidence="4">
    <name type="scientific">Nonomuraea spiralis</name>
    <dbReference type="NCBI Taxonomy" id="46182"/>
    <lineage>
        <taxon>Bacteria</taxon>
        <taxon>Bacillati</taxon>
        <taxon>Actinomycetota</taxon>
        <taxon>Actinomycetes</taxon>
        <taxon>Streptosporangiales</taxon>
        <taxon>Streptosporangiaceae</taxon>
        <taxon>Nonomuraea</taxon>
    </lineage>
</organism>
<dbReference type="CDD" id="cd24161">
    <property type="entry name" value="NUDIX_ADPRase_Ndx2"/>
    <property type="match status" value="1"/>
</dbReference>